<feature type="binding site" evidence="8">
    <location>
        <position position="165"/>
    </location>
    <ligand>
        <name>substrate</name>
    </ligand>
</feature>
<feature type="binding site" evidence="8">
    <location>
        <begin position="88"/>
        <end position="89"/>
    </location>
    <ligand>
        <name>substrate</name>
    </ligand>
</feature>
<dbReference type="NCBIfam" id="TIGR00652">
    <property type="entry name" value="DapF"/>
    <property type="match status" value="1"/>
</dbReference>
<dbReference type="GO" id="GO:0005829">
    <property type="term" value="C:cytosol"/>
    <property type="evidence" value="ECO:0007669"/>
    <property type="project" value="TreeGrafter"/>
</dbReference>
<dbReference type="OrthoDB" id="9805408at2"/>
<dbReference type="Proteomes" id="UP000291469">
    <property type="component" value="Chromosome"/>
</dbReference>
<feature type="binding site" evidence="8">
    <location>
        <position position="78"/>
    </location>
    <ligand>
        <name>substrate</name>
    </ligand>
</feature>
<dbReference type="AlphaFoldDB" id="A0A411YJ29"/>
<dbReference type="GO" id="GO:0009089">
    <property type="term" value="P:lysine biosynthetic process via diaminopimelate"/>
    <property type="evidence" value="ECO:0007669"/>
    <property type="project" value="UniProtKB-UniRule"/>
</dbReference>
<dbReference type="InterPro" id="IPR001653">
    <property type="entry name" value="DAP_epimerase_DapF"/>
</dbReference>
<evidence type="ECO:0000256" key="6">
    <source>
        <dbReference type="ARBA" id="ARBA00023235"/>
    </source>
</evidence>
<dbReference type="HAMAP" id="MF_00197">
    <property type="entry name" value="DAP_epimerase"/>
    <property type="match status" value="1"/>
</dbReference>
<feature type="binding site" evidence="8">
    <location>
        <position position="198"/>
    </location>
    <ligand>
        <name>substrate</name>
    </ligand>
</feature>
<dbReference type="Gene3D" id="3.10.310.10">
    <property type="entry name" value="Diaminopimelate Epimerase, Chain A, domain 1"/>
    <property type="match status" value="2"/>
</dbReference>
<dbReference type="RefSeq" id="WP_131156281.1">
    <property type="nucleotide sequence ID" value="NZ_CP036402.1"/>
</dbReference>
<comment type="subcellular location">
    <subcellularLocation>
        <location evidence="8">Cytoplasm</location>
    </subcellularLocation>
</comment>
<feature type="binding site" evidence="8">
    <location>
        <begin position="226"/>
        <end position="227"/>
    </location>
    <ligand>
        <name>substrate</name>
    </ligand>
</feature>
<gene>
    <name evidence="8 11" type="primary">dapF</name>
    <name evidence="11" type="ORF">ER308_18065</name>
</gene>
<evidence type="ECO:0000313" key="12">
    <source>
        <dbReference type="Proteomes" id="UP000291469"/>
    </source>
</evidence>
<dbReference type="PROSITE" id="PS01326">
    <property type="entry name" value="DAP_EPIMERASE"/>
    <property type="match status" value="1"/>
</dbReference>
<comment type="pathway">
    <text evidence="1 8">Amino-acid biosynthesis; L-lysine biosynthesis via DAP pathway; DL-2,6-diaminopimelate from LL-2,6-diaminopimelate: step 1/1.</text>
</comment>
<accession>A0A411YJ29</accession>
<feature type="active site" evidence="9">
    <location>
        <position position="87"/>
    </location>
</feature>
<evidence type="ECO:0000256" key="10">
    <source>
        <dbReference type="SAM" id="MobiDB-lite"/>
    </source>
</evidence>
<feature type="region of interest" description="Disordered" evidence="10">
    <location>
        <begin position="287"/>
        <end position="315"/>
    </location>
</feature>
<feature type="binding site" evidence="8">
    <location>
        <position position="21"/>
    </location>
    <ligand>
        <name>substrate</name>
    </ligand>
</feature>
<sequence length="315" mass="32248">MTAPVPGSAALAFVKAHGTGNDFVLLPDPQGELALTAALTRALCDRHLGLGGDGAIRLAPGEESPGDPSADVFMDYRNADGSVAEMCGNGVRCVAKYVVDRAPGLDRVRVGSRAGTKEVAVVSRHPDGRVDRLRVDMGAPEVLADDHPLTVGGTRFSAVTVSMGNPHAVLVVEDVDIVPLARLGPAIETHTDFGQGTNVEVIAPLGGGRIAGRIWERGVGETLASGTGASAMAVAAHQRGLVGREVTVTLPGGTLDVRLDDPTLWVTGPAVEVASGQLDPAWWGQARAGEAESTGDPAPSGDAPPTDEPTTTGVM</sequence>
<dbReference type="EC" id="5.1.1.7" evidence="3 8"/>
<feature type="active site" description="Proton donor" evidence="8">
    <location>
        <position position="87"/>
    </location>
</feature>
<feature type="site" description="Could be important to modulate the pK values of the two catalytic cysteine residues" evidence="8">
    <location>
        <position position="167"/>
    </location>
</feature>
<evidence type="ECO:0000256" key="9">
    <source>
        <dbReference type="PROSITE-ProRule" id="PRU10125"/>
    </source>
</evidence>
<feature type="site" description="Could be important to modulate the pK values of the two catalytic cysteine residues" evidence="8">
    <location>
        <position position="216"/>
    </location>
</feature>
<keyword evidence="8" id="KW-0963">Cytoplasm</keyword>
<dbReference type="Pfam" id="PF01678">
    <property type="entry name" value="DAP_epimerase"/>
    <property type="match status" value="2"/>
</dbReference>
<comment type="function">
    <text evidence="8">Catalyzes the stereoinversion of LL-2,6-diaminopimelate (L,L-DAP) to meso-diaminopimelate (meso-DAP), a precursor of L-lysine and an essential component of the bacterial peptidoglycan.</text>
</comment>
<evidence type="ECO:0000256" key="4">
    <source>
        <dbReference type="ARBA" id="ARBA00022605"/>
    </source>
</evidence>
<keyword evidence="4 8" id="KW-0028">Amino-acid biosynthesis</keyword>
<evidence type="ECO:0000256" key="5">
    <source>
        <dbReference type="ARBA" id="ARBA00023154"/>
    </source>
</evidence>
<dbReference type="PANTHER" id="PTHR31689">
    <property type="entry name" value="DIAMINOPIMELATE EPIMERASE, CHLOROPLASTIC"/>
    <property type="match status" value="1"/>
</dbReference>
<organism evidence="11 12">
    <name type="scientific">Egibacter rhizosphaerae</name>
    <dbReference type="NCBI Taxonomy" id="1670831"/>
    <lineage>
        <taxon>Bacteria</taxon>
        <taxon>Bacillati</taxon>
        <taxon>Actinomycetota</taxon>
        <taxon>Nitriliruptoria</taxon>
        <taxon>Egibacterales</taxon>
        <taxon>Egibacteraceae</taxon>
        <taxon>Egibacter</taxon>
    </lineage>
</organism>
<evidence type="ECO:0000313" key="11">
    <source>
        <dbReference type="EMBL" id="QBI21288.1"/>
    </source>
</evidence>
<reference evidence="11 12" key="1">
    <citation type="submission" date="2019-01" db="EMBL/GenBank/DDBJ databases">
        <title>Egibacter rhizosphaerae EGI 80759T.</title>
        <authorList>
            <person name="Chen D.-D."/>
            <person name="Tian Y."/>
            <person name="Jiao J.-Y."/>
            <person name="Zhang X.-T."/>
            <person name="Zhang Y.-G."/>
            <person name="Zhang Y."/>
            <person name="Xiao M."/>
            <person name="Shu W.-S."/>
            <person name="Li W.-J."/>
        </authorList>
    </citation>
    <scope>NUCLEOTIDE SEQUENCE [LARGE SCALE GENOMIC DNA]</scope>
    <source>
        <strain evidence="11 12">EGI 80759</strain>
    </source>
</reference>
<dbReference type="GO" id="GO:0008837">
    <property type="term" value="F:diaminopimelate epimerase activity"/>
    <property type="evidence" value="ECO:0007669"/>
    <property type="project" value="UniProtKB-UniRule"/>
</dbReference>
<name>A0A411YJ29_9ACTN</name>
<keyword evidence="12" id="KW-1185">Reference proteome</keyword>
<proteinExistence type="inferred from homology"/>
<dbReference type="KEGG" id="erz:ER308_18065"/>
<dbReference type="InterPro" id="IPR018510">
    <property type="entry name" value="DAP_epimerase_AS"/>
</dbReference>
<comment type="catalytic activity">
    <reaction evidence="7 8">
        <text>(2S,6S)-2,6-diaminopimelate = meso-2,6-diaminopimelate</text>
        <dbReference type="Rhea" id="RHEA:15393"/>
        <dbReference type="ChEBI" id="CHEBI:57609"/>
        <dbReference type="ChEBI" id="CHEBI:57791"/>
        <dbReference type="EC" id="5.1.1.7"/>
    </reaction>
</comment>
<keyword evidence="6 8" id="KW-0413">Isomerase</keyword>
<protein>
    <recommendedName>
        <fullName evidence="3 8">Diaminopimelate epimerase</fullName>
        <shortName evidence="8">DAP epimerase</shortName>
        <ecNumber evidence="3 8">5.1.1.7</ecNumber>
    </recommendedName>
    <alternativeName>
        <fullName evidence="8">PLP-independent amino acid racemase</fullName>
    </alternativeName>
</protein>
<comment type="subunit">
    <text evidence="8">Homodimer.</text>
</comment>
<evidence type="ECO:0000256" key="3">
    <source>
        <dbReference type="ARBA" id="ARBA00013080"/>
    </source>
</evidence>
<dbReference type="EMBL" id="CP036402">
    <property type="protein sequence ID" value="QBI21288.1"/>
    <property type="molecule type" value="Genomic_DNA"/>
</dbReference>
<comment type="caution">
    <text evidence="8">Lacks conserved residue(s) required for the propagation of feature annotation.</text>
</comment>
<evidence type="ECO:0000256" key="1">
    <source>
        <dbReference type="ARBA" id="ARBA00005196"/>
    </source>
</evidence>
<keyword evidence="5 8" id="KW-0457">Lysine biosynthesis</keyword>
<dbReference type="UniPathway" id="UPA00034">
    <property type="reaction ID" value="UER00025"/>
</dbReference>
<dbReference type="PANTHER" id="PTHR31689:SF0">
    <property type="entry name" value="DIAMINOPIMELATE EPIMERASE"/>
    <property type="match status" value="1"/>
</dbReference>
<evidence type="ECO:0000256" key="7">
    <source>
        <dbReference type="ARBA" id="ARBA00051712"/>
    </source>
</evidence>
<evidence type="ECO:0000256" key="2">
    <source>
        <dbReference type="ARBA" id="ARBA00010219"/>
    </source>
</evidence>
<dbReference type="SUPFAM" id="SSF54506">
    <property type="entry name" value="Diaminopimelate epimerase-like"/>
    <property type="match status" value="2"/>
</dbReference>
<comment type="similarity">
    <text evidence="2 8">Belongs to the diaminopimelate epimerase family.</text>
</comment>
<evidence type="ECO:0000256" key="8">
    <source>
        <dbReference type="HAMAP-Rule" id="MF_00197"/>
    </source>
</evidence>
<feature type="binding site" evidence="8">
    <location>
        <begin position="216"/>
        <end position="217"/>
    </location>
    <ligand>
        <name>substrate</name>
    </ligand>
</feature>